<dbReference type="RefSeq" id="WP_003082517.1">
    <property type="nucleotide sequence ID" value="NC_008463.1"/>
</dbReference>
<feature type="transmembrane region" description="Helical" evidence="5">
    <location>
        <begin position="44"/>
        <end position="63"/>
    </location>
</feature>
<sequence>MPCMLSEVSVSGLYVPPLFLYLCLAMPLYLLLERLAWRWLECAWHPGLLRFFLSFIVLSVLVLKF</sequence>
<reference evidence="6 7" key="1">
    <citation type="journal article" date="2006" name="Genome Biol.">
        <title>Genomic analysis reveals that Pseudomonas aeruginosa virulence is combinatorial.</title>
        <authorList>
            <person name="Lee D.G."/>
            <person name="Urbach J.M."/>
            <person name="Wu G."/>
            <person name="Liberati N.T."/>
            <person name="Feinbaum R.L."/>
            <person name="Miyata S."/>
            <person name="Diggins L.T."/>
            <person name="He J."/>
            <person name="Saucier M."/>
            <person name="Deziel E."/>
            <person name="Friedman L."/>
            <person name="Li L."/>
            <person name="Grills G."/>
            <person name="Montgomery K."/>
            <person name="Kucherlapati R."/>
            <person name="Rahme L.G."/>
            <person name="Ausubel F.M."/>
        </authorList>
    </citation>
    <scope>NUCLEOTIDE SEQUENCE [LARGE SCALE GENOMIC DNA]</scope>
    <source>
        <strain evidence="6 7">UCBPP-PA14</strain>
    </source>
</reference>
<keyword evidence="2 5" id="KW-0812">Transmembrane</keyword>
<evidence type="ECO:0000313" key="7">
    <source>
        <dbReference type="Proteomes" id="UP000000653"/>
    </source>
</evidence>
<evidence type="ECO:0008006" key="8">
    <source>
        <dbReference type="Google" id="ProtNLM"/>
    </source>
</evidence>
<evidence type="ECO:0000256" key="1">
    <source>
        <dbReference type="ARBA" id="ARBA00022475"/>
    </source>
</evidence>
<evidence type="ECO:0000256" key="5">
    <source>
        <dbReference type="SAM" id="Phobius"/>
    </source>
</evidence>
<gene>
    <name evidence="6" type="ordered locus">PA14_48380</name>
</gene>
<dbReference type="BioCyc" id="PAER208963:G1G74-4058-MONOMER"/>
<dbReference type="EMBL" id="CP000438">
    <property type="protein sequence ID" value="ABJ10418.1"/>
    <property type="molecule type" value="Genomic_DNA"/>
</dbReference>
<dbReference type="Proteomes" id="UP000000653">
    <property type="component" value="Chromosome"/>
</dbReference>
<proteinExistence type="predicted"/>
<evidence type="ECO:0000256" key="4">
    <source>
        <dbReference type="ARBA" id="ARBA00023136"/>
    </source>
</evidence>
<keyword evidence="3 5" id="KW-1133">Transmembrane helix</keyword>
<feature type="transmembrane region" description="Helical" evidence="5">
    <location>
        <begin position="12"/>
        <end position="32"/>
    </location>
</feature>
<dbReference type="KEGG" id="pau:PA14_48380"/>
<keyword evidence="1" id="KW-1003">Cell membrane</keyword>
<accession>A0A0H2Z888</accession>
<organism evidence="6 7">
    <name type="scientific">Pseudomonas aeruginosa (strain UCBPP-PA14)</name>
    <dbReference type="NCBI Taxonomy" id="208963"/>
    <lineage>
        <taxon>Bacteria</taxon>
        <taxon>Pseudomonadati</taxon>
        <taxon>Pseudomonadota</taxon>
        <taxon>Gammaproteobacteria</taxon>
        <taxon>Pseudomonadales</taxon>
        <taxon>Pseudomonadaceae</taxon>
        <taxon>Pseudomonas</taxon>
    </lineage>
</organism>
<dbReference type="HOGENOM" id="CLU_188292_4_3_6"/>
<keyword evidence="4 5" id="KW-0472">Membrane</keyword>
<name>A0A0H2Z888_PSEAB</name>
<evidence type="ECO:0000313" key="6">
    <source>
        <dbReference type="EMBL" id="ABJ10418.1"/>
    </source>
</evidence>
<dbReference type="Pfam" id="PF07869">
    <property type="entry name" value="DUF1656"/>
    <property type="match status" value="1"/>
</dbReference>
<evidence type="ECO:0000256" key="3">
    <source>
        <dbReference type="ARBA" id="ARBA00022989"/>
    </source>
</evidence>
<dbReference type="AlphaFoldDB" id="A0A0H2Z888"/>
<protein>
    <recommendedName>
        <fullName evidence="8">DUF1656 domain-containing protein</fullName>
    </recommendedName>
</protein>
<dbReference type="InterPro" id="IPR012451">
    <property type="entry name" value="DUF1656"/>
</dbReference>
<evidence type="ECO:0000256" key="2">
    <source>
        <dbReference type="ARBA" id="ARBA00022692"/>
    </source>
</evidence>